<evidence type="ECO:0000313" key="2">
    <source>
        <dbReference type="EMBL" id="VDN46910.1"/>
    </source>
</evidence>
<dbReference type="AlphaFoldDB" id="A0A3P7P096"/>
<dbReference type="EMBL" id="LR130778">
    <property type="protein sequence ID" value="VDN46910.1"/>
    <property type="molecule type" value="Genomic_DNA"/>
</dbReference>
<keyword evidence="1" id="KW-0472">Membrane</keyword>
<dbReference type="OrthoDB" id="2381664at2"/>
<name>A0A3P7P096_9FIRM</name>
<feature type="transmembrane region" description="Helical" evidence="1">
    <location>
        <begin position="7"/>
        <end position="26"/>
    </location>
</feature>
<accession>A0A3P7P096</accession>
<protein>
    <submittedName>
        <fullName evidence="2">Uncharacterized protein</fullName>
    </submittedName>
</protein>
<reference evidence="2 3" key="1">
    <citation type="submission" date="2018-09" db="EMBL/GenBank/DDBJ databases">
        <authorList>
            <person name="Postec A."/>
        </authorList>
    </citation>
    <scope>NUCLEOTIDE SEQUENCE [LARGE SCALE GENOMIC DNA]</scope>
    <source>
        <strain evidence="2">70B-A</strain>
    </source>
</reference>
<keyword evidence="1" id="KW-1133">Transmembrane helix</keyword>
<sequence>MKKKISVIIGILCTIIMVNWIIGISMEAGSTEPGTVNDPLVTKSYVDQKTSEIMTTLLSKINPTESDEEAEQMDMKAIYAYIDQQIAGQSGSSFIVVEAAVGDTILCGGGTELILRAGKATVIEGENGDGLADLTQGLDLKGGAFVPMQHHLLISRDDGRGIKITEKAFVMIKGAYTLK</sequence>
<evidence type="ECO:0000256" key="1">
    <source>
        <dbReference type="SAM" id="Phobius"/>
    </source>
</evidence>
<dbReference type="RefSeq" id="WP_125136330.1">
    <property type="nucleotide sequence ID" value="NZ_LR130778.1"/>
</dbReference>
<dbReference type="Proteomes" id="UP000279029">
    <property type="component" value="Chromosome"/>
</dbReference>
<dbReference type="KEGG" id="cbar:PATL70BA_1036"/>
<evidence type="ECO:0000313" key="3">
    <source>
        <dbReference type="Proteomes" id="UP000279029"/>
    </source>
</evidence>
<keyword evidence="3" id="KW-1185">Reference proteome</keyword>
<organism evidence="2 3">
    <name type="scientific">Petrocella atlantisensis</name>
    <dbReference type="NCBI Taxonomy" id="2173034"/>
    <lineage>
        <taxon>Bacteria</taxon>
        <taxon>Bacillati</taxon>
        <taxon>Bacillota</taxon>
        <taxon>Clostridia</taxon>
        <taxon>Lachnospirales</taxon>
        <taxon>Vallitaleaceae</taxon>
        <taxon>Petrocella</taxon>
    </lineage>
</organism>
<proteinExistence type="predicted"/>
<gene>
    <name evidence="2" type="ORF">PATL70BA_1036</name>
</gene>
<keyword evidence="1" id="KW-0812">Transmembrane</keyword>